<evidence type="ECO:0000256" key="4">
    <source>
        <dbReference type="SAM" id="Coils"/>
    </source>
</evidence>
<proteinExistence type="inferred from homology"/>
<name>A0A4U0XAY3_9PEZI</name>
<dbReference type="Gene3D" id="3.40.50.2020">
    <property type="match status" value="3"/>
</dbReference>
<dbReference type="InterPro" id="IPR000836">
    <property type="entry name" value="PRTase_dom"/>
</dbReference>
<dbReference type="InterPro" id="IPR029057">
    <property type="entry name" value="PRTase-like"/>
</dbReference>
<feature type="compositionally biased region" description="Polar residues" evidence="5">
    <location>
        <begin position="968"/>
        <end position="981"/>
    </location>
</feature>
<feature type="compositionally biased region" description="Low complexity" evidence="5">
    <location>
        <begin position="802"/>
        <end position="838"/>
    </location>
</feature>
<feature type="region of interest" description="Disordered" evidence="5">
    <location>
        <begin position="627"/>
        <end position="646"/>
    </location>
</feature>
<dbReference type="STRING" id="331657.A0A4U0XAY3"/>
<feature type="compositionally biased region" description="Basic and acidic residues" evidence="5">
    <location>
        <begin position="436"/>
        <end position="446"/>
    </location>
</feature>
<feature type="region of interest" description="Disordered" evidence="5">
    <location>
        <begin position="690"/>
        <end position="788"/>
    </location>
</feature>
<keyword evidence="3" id="KW-0545">Nucleotide biosynthesis</keyword>
<dbReference type="FunFam" id="3.40.50.2020:FF:000030">
    <property type="entry name" value="Ribose-phosphate pyrophosphokinase II"/>
    <property type="match status" value="1"/>
</dbReference>
<dbReference type="GO" id="GO:0006164">
    <property type="term" value="P:purine nucleotide biosynthetic process"/>
    <property type="evidence" value="ECO:0007669"/>
    <property type="project" value="TreeGrafter"/>
</dbReference>
<feature type="compositionally biased region" description="Polar residues" evidence="5">
    <location>
        <begin position="191"/>
        <end position="208"/>
    </location>
</feature>
<feature type="compositionally biased region" description="Low complexity" evidence="5">
    <location>
        <begin position="1101"/>
        <end position="1118"/>
    </location>
</feature>
<gene>
    <name evidence="7" type="ORF">B0A49_05688</name>
</gene>
<feature type="compositionally biased region" description="Low complexity" evidence="5">
    <location>
        <begin position="1151"/>
        <end position="1164"/>
    </location>
</feature>
<dbReference type="InterPro" id="IPR005946">
    <property type="entry name" value="Rib-P_diPkinase"/>
</dbReference>
<dbReference type="PANTHER" id="PTHR10210">
    <property type="entry name" value="RIBOSE-PHOSPHATE DIPHOSPHOKINASE FAMILY MEMBER"/>
    <property type="match status" value="1"/>
</dbReference>
<comment type="pathway">
    <text evidence="1">Metabolic intermediate biosynthesis; 5-phospho-alpha-D-ribose 1-diphosphate biosynthesis; 5-phospho-alpha-D-ribose 1-diphosphate from D-ribose 5-phosphate (route I): step 1/1.</text>
</comment>
<dbReference type="CDD" id="cd06223">
    <property type="entry name" value="PRTases_typeI"/>
    <property type="match status" value="1"/>
</dbReference>
<dbReference type="FunFam" id="3.40.50.2020:FF:000014">
    <property type="entry name" value="Ribose-phosphate pyrophosphokinase 1"/>
    <property type="match status" value="1"/>
</dbReference>
<feature type="compositionally biased region" description="Polar residues" evidence="5">
    <location>
        <begin position="157"/>
        <end position="166"/>
    </location>
</feature>
<evidence type="ECO:0000313" key="7">
    <source>
        <dbReference type="EMBL" id="TKA73854.1"/>
    </source>
</evidence>
<feature type="compositionally biased region" description="Polar residues" evidence="5">
    <location>
        <begin position="122"/>
        <end position="140"/>
    </location>
</feature>
<dbReference type="GO" id="GO:0005737">
    <property type="term" value="C:cytoplasm"/>
    <property type="evidence" value="ECO:0007669"/>
    <property type="project" value="TreeGrafter"/>
</dbReference>
<keyword evidence="8" id="KW-1185">Reference proteome</keyword>
<dbReference type="SMART" id="SM01400">
    <property type="entry name" value="Pribosyltran_N"/>
    <property type="match status" value="1"/>
</dbReference>
<evidence type="ECO:0000256" key="2">
    <source>
        <dbReference type="ARBA" id="ARBA00006478"/>
    </source>
</evidence>
<feature type="region of interest" description="Disordered" evidence="5">
    <location>
        <begin position="956"/>
        <end position="1184"/>
    </location>
</feature>
<dbReference type="GO" id="GO:0005524">
    <property type="term" value="F:ATP binding"/>
    <property type="evidence" value="ECO:0007669"/>
    <property type="project" value="TreeGrafter"/>
</dbReference>
<evidence type="ECO:0000259" key="6">
    <source>
        <dbReference type="Pfam" id="PF13793"/>
    </source>
</evidence>
<dbReference type="Proteomes" id="UP000308768">
    <property type="component" value="Unassembled WGS sequence"/>
</dbReference>
<feature type="region of interest" description="Disordered" evidence="5">
    <location>
        <begin position="655"/>
        <end position="677"/>
    </location>
</feature>
<dbReference type="NCBIfam" id="TIGR01251">
    <property type="entry name" value="ribP_PPkin"/>
    <property type="match status" value="1"/>
</dbReference>
<dbReference type="PANTHER" id="PTHR10210:SF36">
    <property type="entry name" value="RIBOSE-PHOSPHATE PYROPHOSPHOKINASE 5"/>
    <property type="match status" value="1"/>
</dbReference>
<dbReference type="Pfam" id="PF13793">
    <property type="entry name" value="Pribosyltran_N"/>
    <property type="match status" value="1"/>
</dbReference>
<dbReference type="InterPro" id="IPR029099">
    <property type="entry name" value="Pribosyltran_N"/>
</dbReference>
<feature type="domain" description="Ribose-phosphate pyrophosphokinase N-terminal" evidence="6">
    <location>
        <begin position="6"/>
        <end position="100"/>
    </location>
</feature>
<reference evidence="7 8" key="1">
    <citation type="submission" date="2017-03" db="EMBL/GenBank/DDBJ databases">
        <title>Genomes of endolithic fungi from Antarctica.</title>
        <authorList>
            <person name="Coleine C."/>
            <person name="Masonjones S."/>
            <person name="Stajich J.E."/>
        </authorList>
    </citation>
    <scope>NUCLEOTIDE SEQUENCE [LARGE SCALE GENOMIC DNA]</scope>
    <source>
        <strain evidence="7 8">CCFEE 5187</strain>
    </source>
</reference>
<dbReference type="EMBL" id="NAJN01000403">
    <property type="protein sequence ID" value="TKA73854.1"/>
    <property type="molecule type" value="Genomic_DNA"/>
</dbReference>
<feature type="compositionally biased region" description="Polar residues" evidence="5">
    <location>
        <begin position="628"/>
        <end position="640"/>
    </location>
</feature>
<sequence length="1310" mass="141799">MVRNIVVLGGSSHPKLTETICNHLGVPPAKIFLGKFAVGETRVEIIESVRGKDVFIIQSGGGKVNDHLMELLITVSACKTASARRVTVVLPLFPYSRQSDIPYNKVGAPLARLPSTLGGNSGSYTFESRPQTPHLGQQESAGLRGGPEPLHKKLSGLQLNGIQKGSENVKPLQRRSTIESNASDCVDDTPPTANITSAPAHTSSPITTTARTPHFEPQRGYKQWVAQAGTLVADLLTCAGTDHVITMDLHDPQYQGFFDIPVDNLYGRHLLRKYIQYQIPRYQEAVIVSPDAGGAKRATAIADALGMPFALIHKERRPTQISDRQNATMMLVGDVANRTTILIDDLADTSNTITRAARLLKKEGATKLYALVTHGVLSGDAIERINRSDLDHVVVTNSVDQEEHCRRRTTRSRANAPDAEPLVEKLATPKRKATKKPKEQPTEKARTSSTQPSPPTSDVDGAADANDSEDQSKTATIPKPTGASSAPAEDRWTSTTTSPPPPPPTHLIRSIGSLAELSEAETADLLVRKGAIKLYKLTKYVKAEIIDEQAQKLTEQAQRLADQARELSEVRSAMAAMQKQLAAPAAAKSPENSPGFSPTIVRKRHAEDDPEYAAQEPATRRIRLLAQGSLNGGDSESAANPRTPRRLRMSYINNMRRESPRPPPGLTNTPHLFDNTDSLKYITGDKARFEQYQKEEEARQEEIEETRKREEQEEARKAEEQEEAEKERNASAAGESESQLGSSSEDNDEGMQDEEAQDATAAEEHFALATIPEETQEPATPPSRGWGFQSLLSSVSKVLRRPSTLLSPKANTSAAATPAAKIPAAGTSDTSAPAANAATRRRTARHSTSTQTSARRSSATPVRAPTTAPSKSTLPPNTIRRTTRTNEPRRSTMGPQAVPEETQGAKRKRVKVDDLEIIPRSRPGQSSGTFALLDEYFTYGSDSDEDCVEVDRRLSEIETPASKRRRTSSYLAPSSPMSGISYTPAKILLPPQQLGDPTKPRPYTGSLFADKTDIGYKGGNVFVEATSTTTPPAKSKTTPTNKNKGFRAPSESSSDHENEDDEKENQDHTASTAIAEKGSRATTIEDAVEVLEPEKQLRPGTAPTPAQTEQQPQAKPTWTQPPPPRPTPSHASLPDTPLTAEPHIPSALRPSTTTATANDASSSDRVALARSQAERYKPKTASGLRAMSRISTGATDGALTPATTLAADSLDTADLDPAKLNPAGSNEDDEIPFAFPPSTPLAFDATVQSELARLSALDDPLEHAPRFAFPPATPINVDPAVRVELERVWESEAFERESLEGFRKGLAAFA</sequence>
<feature type="compositionally biased region" description="Low complexity" evidence="5">
    <location>
        <begin position="846"/>
        <end position="860"/>
    </location>
</feature>
<organism evidence="7 8">
    <name type="scientific">Cryomyces minteri</name>
    <dbReference type="NCBI Taxonomy" id="331657"/>
    <lineage>
        <taxon>Eukaryota</taxon>
        <taxon>Fungi</taxon>
        <taxon>Dikarya</taxon>
        <taxon>Ascomycota</taxon>
        <taxon>Pezizomycotina</taxon>
        <taxon>Dothideomycetes</taxon>
        <taxon>Dothideomycetes incertae sedis</taxon>
        <taxon>Cryomyces</taxon>
    </lineage>
</organism>
<dbReference type="Pfam" id="PF14572">
    <property type="entry name" value="Pribosyl_synth"/>
    <property type="match status" value="1"/>
</dbReference>
<feature type="region of interest" description="Disordered" evidence="5">
    <location>
        <begin position="121"/>
        <end position="208"/>
    </location>
</feature>
<dbReference type="OrthoDB" id="413572at2759"/>
<feature type="compositionally biased region" description="Polar residues" evidence="5">
    <location>
        <begin position="666"/>
        <end position="677"/>
    </location>
</feature>
<dbReference type="GO" id="GO:0006015">
    <property type="term" value="P:5-phosphoribose 1-diphosphate biosynthetic process"/>
    <property type="evidence" value="ECO:0007669"/>
    <property type="project" value="TreeGrafter"/>
</dbReference>
<feature type="compositionally biased region" description="Polar residues" evidence="5">
    <location>
        <begin position="174"/>
        <end position="183"/>
    </location>
</feature>
<evidence type="ECO:0000256" key="3">
    <source>
        <dbReference type="ARBA" id="ARBA00022727"/>
    </source>
</evidence>
<feature type="compositionally biased region" description="Acidic residues" evidence="5">
    <location>
        <begin position="745"/>
        <end position="757"/>
    </location>
</feature>
<feature type="region of interest" description="Disordered" evidence="5">
    <location>
        <begin position="802"/>
        <end position="928"/>
    </location>
</feature>
<protein>
    <recommendedName>
        <fullName evidence="6">Ribose-phosphate pyrophosphokinase N-terminal domain-containing protein</fullName>
    </recommendedName>
</protein>
<feature type="coiled-coil region" evidence="4">
    <location>
        <begin position="543"/>
        <end position="580"/>
    </location>
</feature>
<feature type="region of interest" description="Disordered" evidence="5">
    <location>
        <begin position="398"/>
        <end position="507"/>
    </location>
</feature>
<evidence type="ECO:0000256" key="1">
    <source>
        <dbReference type="ARBA" id="ARBA00004996"/>
    </source>
</evidence>
<feature type="compositionally biased region" description="Basic and acidic residues" evidence="5">
    <location>
        <begin position="690"/>
        <end position="729"/>
    </location>
</feature>
<comment type="caution">
    <text evidence="7">The sequence shown here is derived from an EMBL/GenBank/DDBJ whole genome shotgun (WGS) entry which is preliminary data.</text>
</comment>
<feature type="compositionally biased region" description="Low complexity" evidence="5">
    <location>
        <begin position="1025"/>
        <end position="1043"/>
    </location>
</feature>
<feature type="compositionally biased region" description="Low complexity" evidence="5">
    <location>
        <begin position="730"/>
        <end position="744"/>
    </location>
</feature>
<keyword evidence="4" id="KW-0175">Coiled coil</keyword>
<dbReference type="GO" id="GO:0002189">
    <property type="term" value="C:ribose phosphate diphosphokinase complex"/>
    <property type="evidence" value="ECO:0007669"/>
    <property type="project" value="TreeGrafter"/>
</dbReference>
<dbReference type="GO" id="GO:0004749">
    <property type="term" value="F:ribose phosphate diphosphokinase activity"/>
    <property type="evidence" value="ECO:0007669"/>
    <property type="project" value="TreeGrafter"/>
</dbReference>
<comment type="similarity">
    <text evidence="2">Belongs to the ribose-phosphate pyrophosphokinase family.</text>
</comment>
<dbReference type="GO" id="GO:0000287">
    <property type="term" value="F:magnesium ion binding"/>
    <property type="evidence" value="ECO:0007669"/>
    <property type="project" value="InterPro"/>
</dbReference>
<accession>A0A4U0XAY3</accession>
<dbReference type="SUPFAM" id="SSF53271">
    <property type="entry name" value="PRTase-like"/>
    <property type="match status" value="2"/>
</dbReference>
<feature type="compositionally biased region" description="Polar residues" evidence="5">
    <location>
        <begin position="867"/>
        <end position="876"/>
    </location>
</feature>
<evidence type="ECO:0000313" key="8">
    <source>
        <dbReference type="Proteomes" id="UP000308768"/>
    </source>
</evidence>
<evidence type="ECO:0000256" key="5">
    <source>
        <dbReference type="SAM" id="MobiDB-lite"/>
    </source>
</evidence>
<dbReference type="FunFam" id="3.40.50.2020:FF:000047">
    <property type="entry name" value="Ribose-phosphate pyrophosphokinase II"/>
    <property type="match status" value="1"/>
</dbReference>